<keyword evidence="10" id="KW-1185">Reference proteome</keyword>
<keyword evidence="4" id="KW-0274">FAD</keyword>
<dbReference type="InterPro" id="IPR009075">
    <property type="entry name" value="AcylCo_DH/oxidase_C"/>
</dbReference>
<evidence type="ECO:0000259" key="8">
    <source>
        <dbReference type="Pfam" id="PF02771"/>
    </source>
</evidence>
<evidence type="ECO:0000256" key="4">
    <source>
        <dbReference type="ARBA" id="ARBA00022827"/>
    </source>
</evidence>
<dbReference type="InterPro" id="IPR050741">
    <property type="entry name" value="Acyl-CoA_dehydrogenase"/>
</dbReference>
<dbReference type="FunFam" id="2.40.110.10:FF:000002">
    <property type="entry name" value="Acyl-CoA dehydrogenase fadE12"/>
    <property type="match status" value="1"/>
</dbReference>
<sequence length="384" mass="41629">MYQALPPSRHFNEEHQALRETVRRFVDRELLPHVDAWEEAGEFPRALYGRAAELGLLGLGFPEQFGGTPGTLFHAMAVVDELTRTACGGLLASLFSHTIGAPPIVAGGSSALKARVLPQILSGKKISALAVTEPGGGSDVANLALRAERDGEYYVLNGSKTFITSGMRADYLTVAARTGGPGAAGVSALLVEGDTPGLTRTPLKKMGWWCSDTAQLHFDNCRVPVANLLGQENAAFPLLMLNFNRERLSLAWQAYGFARVCLDEASDWAGARTTFGKRLVGHQVVRHKLVEMATRIEATRALIEDMTHRIECNEAPIAQICMLKNFAAQTMQFCADNAVQLLGGMGFMRGTKSERIYREVKVNMIGGGAEDVLNELAARQLGWA</sequence>
<keyword evidence="3" id="KW-0285">Flavoprotein</keyword>
<feature type="domain" description="Acyl-CoA dehydrogenase/oxidase N-terminal" evidence="8">
    <location>
        <begin position="12"/>
        <end position="124"/>
    </location>
</feature>
<evidence type="ECO:0000259" key="7">
    <source>
        <dbReference type="Pfam" id="PF02770"/>
    </source>
</evidence>
<dbReference type="GO" id="GO:0005737">
    <property type="term" value="C:cytoplasm"/>
    <property type="evidence" value="ECO:0007669"/>
    <property type="project" value="TreeGrafter"/>
</dbReference>
<dbReference type="InterPro" id="IPR046373">
    <property type="entry name" value="Acyl-CoA_Oxase/DH_mid-dom_sf"/>
</dbReference>
<evidence type="ECO:0000313" key="9">
    <source>
        <dbReference type="EMBL" id="KIF83256.1"/>
    </source>
</evidence>
<comment type="cofactor">
    <cofactor evidence="1">
        <name>FAD</name>
        <dbReference type="ChEBI" id="CHEBI:57692"/>
    </cofactor>
</comment>
<dbReference type="InterPro" id="IPR036250">
    <property type="entry name" value="AcylCo_DH-like_C"/>
</dbReference>
<dbReference type="InterPro" id="IPR037069">
    <property type="entry name" value="AcylCoA_DH/ox_N_sf"/>
</dbReference>
<evidence type="ECO:0000256" key="2">
    <source>
        <dbReference type="ARBA" id="ARBA00009347"/>
    </source>
</evidence>
<evidence type="ECO:0000313" key="10">
    <source>
        <dbReference type="Proteomes" id="UP000031572"/>
    </source>
</evidence>
<accession>A0A0C2BZ12</accession>
<organism evidence="9 10">
    <name type="scientific">Noviherbaspirillum autotrophicum</name>
    <dbReference type="NCBI Taxonomy" id="709839"/>
    <lineage>
        <taxon>Bacteria</taxon>
        <taxon>Pseudomonadati</taxon>
        <taxon>Pseudomonadota</taxon>
        <taxon>Betaproteobacteria</taxon>
        <taxon>Burkholderiales</taxon>
        <taxon>Oxalobacteraceae</taxon>
        <taxon>Noviherbaspirillum</taxon>
    </lineage>
</organism>
<dbReference type="InterPro" id="IPR009100">
    <property type="entry name" value="AcylCoA_DH/oxidase_NM_dom_sf"/>
</dbReference>
<dbReference type="InterPro" id="IPR006091">
    <property type="entry name" value="Acyl-CoA_Oxase/DH_mid-dom"/>
</dbReference>
<dbReference type="EMBL" id="JWJG01000028">
    <property type="protein sequence ID" value="KIF83256.1"/>
    <property type="molecule type" value="Genomic_DNA"/>
</dbReference>
<dbReference type="Pfam" id="PF00441">
    <property type="entry name" value="Acyl-CoA_dh_1"/>
    <property type="match status" value="1"/>
</dbReference>
<dbReference type="STRING" id="709839.TSA66_24400"/>
<dbReference type="SUPFAM" id="SSF47203">
    <property type="entry name" value="Acyl-CoA dehydrogenase C-terminal domain-like"/>
    <property type="match status" value="1"/>
</dbReference>
<evidence type="ECO:0000256" key="5">
    <source>
        <dbReference type="ARBA" id="ARBA00023002"/>
    </source>
</evidence>
<comment type="caution">
    <text evidence="9">The sequence shown here is derived from an EMBL/GenBank/DDBJ whole genome shotgun (WGS) entry which is preliminary data.</text>
</comment>
<comment type="similarity">
    <text evidence="2">Belongs to the acyl-CoA dehydrogenase family.</text>
</comment>
<dbReference type="GO" id="GO:0050660">
    <property type="term" value="F:flavin adenine dinucleotide binding"/>
    <property type="evidence" value="ECO:0007669"/>
    <property type="project" value="InterPro"/>
</dbReference>
<gene>
    <name evidence="9" type="ORF">TSA66_24400</name>
</gene>
<protein>
    <submittedName>
        <fullName evidence="9">Acyl-CoA dehydrogenase</fullName>
    </submittedName>
</protein>
<dbReference type="OrthoDB" id="9770681at2"/>
<name>A0A0C2BZ12_9BURK</name>
<dbReference type="Proteomes" id="UP000031572">
    <property type="component" value="Unassembled WGS sequence"/>
</dbReference>
<dbReference type="RefSeq" id="WP_040041885.1">
    <property type="nucleotide sequence ID" value="NZ_JWJG01000028.1"/>
</dbReference>
<evidence type="ECO:0000256" key="1">
    <source>
        <dbReference type="ARBA" id="ARBA00001974"/>
    </source>
</evidence>
<reference evidence="9 10" key="1">
    <citation type="submission" date="2014-12" db="EMBL/GenBank/DDBJ databases">
        <title>Denitrispirillum autotrophicum gen. nov., sp. nov., Denitrifying, Facultatively Autotrophic Bacteria Isolated from Rice Paddy Soil.</title>
        <authorList>
            <person name="Ishii S."/>
            <person name="Ashida N."/>
            <person name="Ohno H."/>
            <person name="Otsuka S."/>
            <person name="Yokota A."/>
            <person name="Senoo K."/>
        </authorList>
    </citation>
    <scope>NUCLEOTIDE SEQUENCE [LARGE SCALE GENOMIC DNA]</scope>
    <source>
        <strain evidence="9 10">TSA66</strain>
    </source>
</reference>
<dbReference type="Pfam" id="PF02771">
    <property type="entry name" value="Acyl-CoA_dh_N"/>
    <property type="match status" value="1"/>
</dbReference>
<dbReference type="Gene3D" id="1.20.140.10">
    <property type="entry name" value="Butyryl-CoA Dehydrogenase, subunit A, domain 3"/>
    <property type="match status" value="1"/>
</dbReference>
<dbReference type="PANTHER" id="PTHR48083">
    <property type="entry name" value="MEDIUM-CHAIN SPECIFIC ACYL-COA DEHYDROGENASE, MITOCHONDRIAL-RELATED"/>
    <property type="match status" value="1"/>
</dbReference>
<dbReference type="InterPro" id="IPR013786">
    <property type="entry name" value="AcylCoA_DH/ox_N"/>
</dbReference>
<feature type="domain" description="Acyl-CoA dehydrogenase/oxidase C-terminal" evidence="6">
    <location>
        <begin position="237"/>
        <end position="381"/>
    </location>
</feature>
<dbReference type="PANTHER" id="PTHR48083:SF28">
    <property type="entry name" value="ACYL-COA DEHYDROGENASE FAMILY PROTEIN (AFU_ORTHOLOGUE AFUA_6G10880)-RELATED"/>
    <property type="match status" value="1"/>
</dbReference>
<evidence type="ECO:0000259" key="6">
    <source>
        <dbReference type="Pfam" id="PF00441"/>
    </source>
</evidence>
<dbReference type="GO" id="GO:0003995">
    <property type="term" value="F:acyl-CoA dehydrogenase activity"/>
    <property type="evidence" value="ECO:0007669"/>
    <property type="project" value="TreeGrafter"/>
</dbReference>
<dbReference type="SUPFAM" id="SSF56645">
    <property type="entry name" value="Acyl-CoA dehydrogenase NM domain-like"/>
    <property type="match status" value="1"/>
</dbReference>
<feature type="domain" description="Acyl-CoA oxidase/dehydrogenase middle" evidence="7">
    <location>
        <begin position="128"/>
        <end position="221"/>
    </location>
</feature>
<evidence type="ECO:0000256" key="3">
    <source>
        <dbReference type="ARBA" id="ARBA00022630"/>
    </source>
</evidence>
<dbReference type="AlphaFoldDB" id="A0A0C2BZ12"/>
<proteinExistence type="inferred from homology"/>
<dbReference type="Pfam" id="PF02770">
    <property type="entry name" value="Acyl-CoA_dh_M"/>
    <property type="match status" value="1"/>
</dbReference>
<keyword evidence="5" id="KW-0560">Oxidoreductase</keyword>
<dbReference type="GO" id="GO:0033539">
    <property type="term" value="P:fatty acid beta-oxidation using acyl-CoA dehydrogenase"/>
    <property type="evidence" value="ECO:0007669"/>
    <property type="project" value="TreeGrafter"/>
</dbReference>
<dbReference type="Gene3D" id="1.10.540.10">
    <property type="entry name" value="Acyl-CoA dehydrogenase/oxidase, N-terminal domain"/>
    <property type="match status" value="1"/>
</dbReference>
<dbReference type="Gene3D" id="2.40.110.10">
    <property type="entry name" value="Butyryl-CoA Dehydrogenase, subunit A, domain 2"/>
    <property type="match status" value="1"/>
</dbReference>